<dbReference type="PROSITE" id="PS50240">
    <property type="entry name" value="TRYPSIN_DOM"/>
    <property type="match status" value="1"/>
</dbReference>
<dbReference type="PROSITE" id="PS00135">
    <property type="entry name" value="TRYPSIN_SER"/>
    <property type="match status" value="1"/>
</dbReference>
<evidence type="ECO:0000256" key="8">
    <source>
        <dbReference type="ARBA" id="ARBA00023145"/>
    </source>
</evidence>
<feature type="domain" description="Peptidase S1" evidence="15">
    <location>
        <begin position="38"/>
        <end position="265"/>
    </location>
</feature>
<dbReference type="SMR" id="A0A0P8XTS4"/>
<evidence type="ECO:0000256" key="5">
    <source>
        <dbReference type="ARBA" id="ARBA00022729"/>
    </source>
</evidence>
<dbReference type="InterPro" id="IPR050430">
    <property type="entry name" value="Peptidase_S1"/>
</dbReference>
<evidence type="ECO:0000256" key="10">
    <source>
        <dbReference type="ARBA" id="ARBA00036320"/>
    </source>
</evidence>
<dbReference type="FunFam" id="2.40.10.10:FF:000034">
    <property type="entry name" value="Eupolytin"/>
    <property type="match status" value="1"/>
</dbReference>
<keyword evidence="5 14" id="KW-0732">Signal</keyword>
<evidence type="ECO:0000256" key="6">
    <source>
        <dbReference type="ARBA" id="ARBA00022801"/>
    </source>
</evidence>
<dbReference type="InterPro" id="IPR009003">
    <property type="entry name" value="Peptidase_S1_PA"/>
</dbReference>
<dbReference type="KEGG" id="dan:26515307"/>
<evidence type="ECO:0000256" key="14">
    <source>
        <dbReference type="SAM" id="SignalP"/>
    </source>
</evidence>
<evidence type="ECO:0000256" key="11">
    <source>
        <dbReference type="ARBA" id="ARBA00038868"/>
    </source>
</evidence>
<keyword evidence="6 12" id="KW-0378">Hydrolase</keyword>
<comment type="subcellular location">
    <subcellularLocation>
        <location evidence="1">Secreted</location>
        <location evidence="1">Extracellular space</location>
    </subcellularLocation>
</comment>
<dbReference type="FunCoup" id="A0A0P8XTS4">
    <property type="interactions" value="59"/>
</dbReference>
<feature type="signal peptide" evidence="14">
    <location>
        <begin position="1"/>
        <end position="33"/>
    </location>
</feature>
<dbReference type="PANTHER" id="PTHR24276">
    <property type="entry name" value="POLYSERASE-RELATED"/>
    <property type="match status" value="1"/>
</dbReference>
<dbReference type="GO" id="GO:0004252">
    <property type="term" value="F:serine-type endopeptidase activity"/>
    <property type="evidence" value="ECO:0007669"/>
    <property type="project" value="UniProtKB-EC"/>
</dbReference>
<comment type="catalytic activity">
    <reaction evidence="10">
        <text>Preferential cleavage: Arg-|-Xaa, Lys-|-Xaa.</text>
        <dbReference type="EC" id="3.4.21.4"/>
    </reaction>
</comment>
<dbReference type="SUPFAM" id="SSF50494">
    <property type="entry name" value="Trypsin-like serine proteases"/>
    <property type="match status" value="1"/>
</dbReference>
<evidence type="ECO:0000313" key="16">
    <source>
        <dbReference type="EMBL" id="KPU78118.1"/>
    </source>
</evidence>
<dbReference type="GO" id="GO:0005576">
    <property type="term" value="C:extracellular region"/>
    <property type="evidence" value="ECO:0007669"/>
    <property type="project" value="UniProtKB-SubCell"/>
</dbReference>
<dbReference type="InterPro" id="IPR033116">
    <property type="entry name" value="TRYPSIN_SER"/>
</dbReference>
<name>A0A0P8XTS4_DROAN</name>
<sequence length="329" mass="36058">MTLLTLDPVRQSGHAMIRVWLFCLLGSVTSTSASRPRIVGGTETTISQVPYLVNLRQNGFFICGGSLISTSVVLSAAHCVYGSRPEEYTVQAGASRLDEEAPVVRKVSRFHVSPDYSATNFDMDVALLQLQEKITLIPGKVSTIAPCRNPPENNAYARISGWGVTRESNRDPAPQVRTALVRVLPNVECQVAYAGVARLSDSMICAAVRGLRDSCSGDSGGPLVYRGQVCGIVSWGFGCARLAFPGVYTNVASERVHDFIEQSLGRMGKYLSRSYRFISINVIIKMHSDLDSDPDYNPIKQSPNSDSSDNSHYRVIVSKQGHQKCREHR</sequence>
<evidence type="ECO:0000256" key="3">
    <source>
        <dbReference type="ARBA" id="ARBA00022525"/>
    </source>
</evidence>
<proteinExistence type="inferred from homology"/>
<dbReference type="Gene3D" id="2.40.10.10">
    <property type="entry name" value="Trypsin-like serine proteases"/>
    <property type="match status" value="1"/>
</dbReference>
<evidence type="ECO:0000256" key="9">
    <source>
        <dbReference type="ARBA" id="ARBA00023157"/>
    </source>
</evidence>
<dbReference type="Proteomes" id="UP000007801">
    <property type="component" value="Unassembled WGS sequence"/>
</dbReference>
<protein>
    <recommendedName>
        <fullName evidence="11">trypsin</fullName>
        <ecNumber evidence="11">3.4.21.4</ecNumber>
    </recommendedName>
</protein>
<evidence type="ECO:0000256" key="7">
    <source>
        <dbReference type="ARBA" id="ARBA00022825"/>
    </source>
</evidence>
<dbReference type="EMBL" id="CH902618">
    <property type="protein sequence ID" value="KPU78118.1"/>
    <property type="molecule type" value="Genomic_DNA"/>
</dbReference>
<dbReference type="InterPro" id="IPR018114">
    <property type="entry name" value="TRYPSIN_HIS"/>
</dbReference>
<dbReference type="AlphaFoldDB" id="A0A0P8XTS4"/>
<dbReference type="SMART" id="SM00020">
    <property type="entry name" value="Tryp_SPc"/>
    <property type="match status" value="1"/>
</dbReference>
<feature type="chain" id="PRO_5006154143" description="trypsin" evidence="14">
    <location>
        <begin position="34"/>
        <end position="329"/>
    </location>
</feature>
<dbReference type="InterPro" id="IPR001314">
    <property type="entry name" value="Peptidase_S1A"/>
</dbReference>
<reference evidence="16 17" key="1">
    <citation type="journal article" date="2007" name="Nature">
        <title>Evolution of genes and genomes on the Drosophila phylogeny.</title>
        <authorList>
            <consortium name="Drosophila 12 Genomes Consortium"/>
            <person name="Clark A.G."/>
            <person name="Eisen M.B."/>
            <person name="Smith D.R."/>
            <person name="Bergman C.M."/>
            <person name="Oliver B."/>
            <person name="Markow T.A."/>
            <person name="Kaufman T.C."/>
            <person name="Kellis M."/>
            <person name="Gelbart W."/>
            <person name="Iyer V.N."/>
            <person name="Pollard D.A."/>
            <person name="Sackton T.B."/>
            <person name="Larracuente A.M."/>
            <person name="Singh N.D."/>
            <person name="Abad J.P."/>
            <person name="Abt D.N."/>
            <person name="Adryan B."/>
            <person name="Aguade M."/>
            <person name="Akashi H."/>
            <person name="Anderson W.W."/>
            <person name="Aquadro C.F."/>
            <person name="Ardell D.H."/>
            <person name="Arguello R."/>
            <person name="Artieri C.G."/>
            <person name="Barbash D.A."/>
            <person name="Barker D."/>
            <person name="Barsanti P."/>
            <person name="Batterham P."/>
            <person name="Batzoglou S."/>
            <person name="Begun D."/>
            <person name="Bhutkar A."/>
            <person name="Blanco E."/>
            <person name="Bosak S.A."/>
            <person name="Bradley R.K."/>
            <person name="Brand A.D."/>
            <person name="Brent M.R."/>
            <person name="Brooks A.N."/>
            <person name="Brown R.H."/>
            <person name="Butlin R.K."/>
            <person name="Caggese C."/>
            <person name="Calvi B.R."/>
            <person name="Bernardo de Carvalho A."/>
            <person name="Caspi A."/>
            <person name="Castrezana S."/>
            <person name="Celniker S.E."/>
            <person name="Chang J.L."/>
            <person name="Chapple C."/>
            <person name="Chatterji S."/>
            <person name="Chinwalla A."/>
            <person name="Civetta A."/>
            <person name="Clifton S.W."/>
            <person name="Comeron J.M."/>
            <person name="Costello J.C."/>
            <person name="Coyne J.A."/>
            <person name="Daub J."/>
            <person name="David R.G."/>
            <person name="Delcher A.L."/>
            <person name="Delehaunty K."/>
            <person name="Do C.B."/>
            <person name="Ebling H."/>
            <person name="Edwards K."/>
            <person name="Eickbush T."/>
            <person name="Evans J.D."/>
            <person name="Filipski A."/>
            <person name="Findeiss S."/>
            <person name="Freyhult E."/>
            <person name="Fulton L."/>
            <person name="Fulton R."/>
            <person name="Garcia A.C."/>
            <person name="Gardiner A."/>
            <person name="Garfield D.A."/>
            <person name="Garvin B.E."/>
            <person name="Gibson G."/>
            <person name="Gilbert D."/>
            <person name="Gnerre S."/>
            <person name="Godfrey J."/>
            <person name="Good R."/>
            <person name="Gotea V."/>
            <person name="Gravely B."/>
            <person name="Greenberg A.J."/>
            <person name="Griffiths-Jones S."/>
            <person name="Gross S."/>
            <person name="Guigo R."/>
            <person name="Gustafson E.A."/>
            <person name="Haerty W."/>
            <person name="Hahn M.W."/>
            <person name="Halligan D.L."/>
            <person name="Halpern A.L."/>
            <person name="Halter G.M."/>
            <person name="Han M.V."/>
            <person name="Heger A."/>
            <person name="Hillier L."/>
            <person name="Hinrichs A.S."/>
            <person name="Holmes I."/>
            <person name="Hoskins R.A."/>
            <person name="Hubisz M.J."/>
            <person name="Hultmark D."/>
            <person name="Huntley M.A."/>
            <person name="Jaffe D.B."/>
            <person name="Jagadeeshan S."/>
            <person name="Jeck W.R."/>
            <person name="Johnson J."/>
            <person name="Jones C.D."/>
            <person name="Jordan W.C."/>
            <person name="Karpen G.H."/>
            <person name="Kataoka E."/>
            <person name="Keightley P.D."/>
            <person name="Kheradpour P."/>
            <person name="Kirkness E.F."/>
            <person name="Koerich L.B."/>
            <person name="Kristiansen K."/>
            <person name="Kudrna D."/>
            <person name="Kulathinal R.J."/>
            <person name="Kumar S."/>
            <person name="Kwok R."/>
            <person name="Lander E."/>
            <person name="Langley C.H."/>
            <person name="Lapoint R."/>
            <person name="Lazzaro B.P."/>
            <person name="Lee S.J."/>
            <person name="Levesque L."/>
            <person name="Li R."/>
            <person name="Lin C.F."/>
            <person name="Lin M.F."/>
            <person name="Lindblad-Toh K."/>
            <person name="Llopart A."/>
            <person name="Long M."/>
            <person name="Low L."/>
            <person name="Lozovsky E."/>
            <person name="Lu J."/>
            <person name="Luo M."/>
            <person name="Machado C.A."/>
            <person name="Makalowski W."/>
            <person name="Marzo M."/>
            <person name="Matsuda M."/>
            <person name="Matzkin L."/>
            <person name="McAllister B."/>
            <person name="McBride C.S."/>
            <person name="McKernan B."/>
            <person name="McKernan K."/>
            <person name="Mendez-Lago M."/>
            <person name="Minx P."/>
            <person name="Mollenhauer M.U."/>
            <person name="Montooth K."/>
            <person name="Mount S.M."/>
            <person name="Mu X."/>
            <person name="Myers E."/>
            <person name="Negre B."/>
            <person name="Newfeld S."/>
            <person name="Nielsen R."/>
            <person name="Noor M.A."/>
            <person name="O'Grady P."/>
            <person name="Pachter L."/>
            <person name="Papaceit M."/>
            <person name="Parisi M.J."/>
            <person name="Parisi M."/>
            <person name="Parts L."/>
            <person name="Pedersen J.S."/>
            <person name="Pesole G."/>
            <person name="Phillippy A.M."/>
            <person name="Ponting C.P."/>
            <person name="Pop M."/>
            <person name="Porcelli D."/>
            <person name="Powell J.R."/>
            <person name="Prohaska S."/>
            <person name="Pruitt K."/>
            <person name="Puig M."/>
            <person name="Quesneville H."/>
            <person name="Ram K.R."/>
            <person name="Rand D."/>
            <person name="Rasmussen M.D."/>
            <person name="Reed L.K."/>
            <person name="Reenan R."/>
            <person name="Reily A."/>
            <person name="Remington K.A."/>
            <person name="Rieger T.T."/>
            <person name="Ritchie M.G."/>
            <person name="Robin C."/>
            <person name="Rogers Y.H."/>
            <person name="Rohde C."/>
            <person name="Rozas J."/>
            <person name="Rubenfield M.J."/>
            <person name="Ruiz A."/>
            <person name="Russo S."/>
            <person name="Salzberg S.L."/>
            <person name="Sanchez-Gracia A."/>
            <person name="Saranga D.J."/>
            <person name="Sato H."/>
            <person name="Schaeffer S.W."/>
            <person name="Schatz M.C."/>
            <person name="Schlenke T."/>
            <person name="Schwartz R."/>
            <person name="Segarra C."/>
            <person name="Singh R.S."/>
            <person name="Sirot L."/>
            <person name="Sirota M."/>
            <person name="Sisneros N.B."/>
            <person name="Smith C.D."/>
            <person name="Smith T.F."/>
            <person name="Spieth J."/>
            <person name="Stage D.E."/>
            <person name="Stark A."/>
            <person name="Stephan W."/>
            <person name="Strausberg R.L."/>
            <person name="Strempel S."/>
            <person name="Sturgill D."/>
            <person name="Sutton G."/>
            <person name="Sutton G.G."/>
            <person name="Tao W."/>
            <person name="Teichmann S."/>
            <person name="Tobari Y.N."/>
            <person name="Tomimura Y."/>
            <person name="Tsolas J.M."/>
            <person name="Valente V.L."/>
            <person name="Venter E."/>
            <person name="Venter J.C."/>
            <person name="Vicario S."/>
            <person name="Vieira F.G."/>
            <person name="Vilella A.J."/>
            <person name="Villasante A."/>
            <person name="Walenz B."/>
            <person name="Wang J."/>
            <person name="Wasserman M."/>
            <person name="Watts T."/>
            <person name="Wilson D."/>
            <person name="Wilson R.K."/>
            <person name="Wing R.A."/>
            <person name="Wolfner M.F."/>
            <person name="Wong A."/>
            <person name="Wong G.K."/>
            <person name="Wu C.I."/>
            <person name="Wu G."/>
            <person name="Yamamoto D."/>
            <person name="Yang H.P."/>
            <person name="Yang S.P."/>
            <person name="Yorke J.A."/>
            <person name="Yoshida K."/>
            <person name="Zdobnov E."/>
            <person name="Zhang P."/>
            <person name="Zhang Y."/>
            <person name="Zimin A.V."/>
            <person name="Baldwin J."/>
            <person name="Abdouelleil A."/>
            <person name="Abdulkadir J."/>
            <person name="Abebe A."/>
            <person name="Abera B."/>
            <person name="Abreu J."/>
            <person name="Acer S.C."/>
            <person name="Aftuck L."/>
            <person name="Alexander A."/>
            <person name="An P."/>
            <person name="Anderson E."/>
            <person name="Anderson S."/>
            <person name="Arachi H."/>
            <person name="Azer M."/>
            <person name="Bachantsang P."/>
            <person name="Barry A."/>
            <person name="Bayul T."/>
            <person name="Berlin A."/>
            <person name="Bessette D."/>
            <person name="Bloom T."/>
            <person name="Blye J."/>
            <person name="Boguslavskiy L."/>
            <person name="Bonnet C."/>
            <person name="Boukhgalter B."/>
            <person name="Bourzgui I."/>
            <person name="Brown A."/>
            <person name="Cahill P."/>
            <person name="Channer S."/>
            <person name="Cheshatsang Y."/>
            <person name="Chuda L."/>
            <person name="Citroen M."/>
            <person name="Collymore A."/>
            <person name="Cooke P."/>
            <person name="Costello M."/>
            <person name="D'Aco K."/>
            <person name="Daza R."/>
            <person name="De Haan G."/>
            <person name="DeGray S."/>
            <person name="DeMaso C."/>
            <person name="Dhargay N."/>
            <person name="Dooley K."/>
            <person name="Dooley E."/>
            <person name="Doricent M."/>
            <person name="Dorje P."/>
            <person name="Dorjee K."/>
            <person name="Dupes A."/>
            <person name="Elong R."/>
            <person name="Falk J."/>
            <person name="Farina A."/>
            <person name="Faro S."/>
            <person name="Ferguson D."/>
            <person name="Fisher S."/>
            <person name="Foley C.D."/>
            <person name="Franke A."/>
            <person name="Friedrich D."/>
            <person name="Gadbois L."/>
            <person name="Gearin G."/>
            <person name="Gearin C.R."/>
            <person name="Giannoukos G."/>
            <person name="Goode T."/>
            <person name="Graham J."/>
            <person name="Grandbois E."/>
            <person name="Grewal S."/>
            <person name="Gyaltsen K."/>
            <person name="Hafez N."/>
            <person name="Hagos B."/>
            <person name="Hall J."/>
            <person name="Henson C."/>
            <person name="Hollinger A."/>
            <person name="Honan T."/>
            <person name="Huard M.D."/>
            <person name="Hughes L."/>
            <person name="Hurhula B."/>
            <person name="Husby M.E."/>
            <person name="Kamat A."/>
            <person name="Kanga B."/>
            <person name="Kashin S."/>
            <person name="Khazanovich D."/>
            <person name="Kisner P."/>
            <person name="Lance K."/>
            <person name="Lara M."/>
            <person name="Lee W."/>
            <person name="Lennon N."/>
            <person name="Letendre F."/>
            <person name="LeVine R."/>
            <person name="Lipovsky A."/>
            <person name="Liu X."/>
            <person name="Liu J."/>
            <person name="Liu S."/>
            <person name="Lokyitsang T."/>
            <person name="Lokyitsang Y."/>
            <person name="Lubonja R."/>
            <person name="Lui A."/>
            <person name="MacDonald P."/>
            <person name="Magnisalis V."/>
            <person name="Maru K."/>
            <person name="Matthews C."/>
            <person name="McCusker W."/>
            <person name="McDonough S."/>
            <person name="Mehta T."/>
            <person name="Meldrim J."/>
            <person name="Meneus L."/>
            <person name="Mihai O."/>
            <person name="Mihalev A."/>
            <person name="Mihova T."/>
            <person name="Mittelman R."/>
            <person name="Mlenga V."/>
            <person name="Montmayeur A."/>
            <person name="Mulrain L."/>
            <person name="Navidi A."/>
            <person name="Naylor J."/>
            <person name="Negash T."/>
            <person name="Nguyen T."/>
            <person name="Nguyen N."/>
            <person name="Nicol R."/>
            <person name="Norbu C."/>
            <person name="Norbu N."/>
            <person name="Novod N."/>
            <person name="O'Neill B."/>
            <person name="Osman S."/>
            <person name="Markiewicz E."/>
            <person name="Oyono O.L."/>
            <person name="Patti C."/>
            <person name="Phunkhang P."/>
            <person name="Pierre F."/>
            <person name="Priest M."/>
            <person name="Raghuraman S."/>
            <person name="Rege F."/>
            <person name="Reyes R."/>
            <person name="Rise C."/>
            <person name="Rogov P."/>
            <person name="Ross K."/>
            <person name="Ryan E."/>
            <person name="Settipalli S."/>
            <person name="Shea T."/>
            <person name="Sherpa N."/>
            <person name="Shi L."/>
            <person name="Shih D."/>
            <person name="Sparrow T."/>
            <person name="Spaulding J."/>
            <person name="Stalker J."/>
            <person name="Stange-Thomann N."/>
            <person name="Stavropoulos S."/>
            <person name="Stone C."/>
            <person name="Strader C."/>
            <person name="Tesfaye S."/>
            <person name="Thomson T."/>
            <person name="Thoulutsang Y."/>
            <person name="Thoulutsang D."/>
            <person name="Topham K."/>
            <person name="Topping I."/>
            <person name="Tsamla T."/>
            <person name="Vassiliev H."/>
            <person name="Vo A."/>
            <person name="Wangchuk T."/>
            <person name="Wangdi T."/>
            <person name="Weiand M."/>
            <person name="Wilkinson J."/>
            <person name="Wilson A."/>
            <person name="Yadav S."/>
            <person name="Young G."/>
            <person name="Yu Q."/>
            <person name="Zembek L."/>
            <person name="Zhong D."/>
            <person name="Zimmer A."/>
            <person name="Zwirko Z."/>
            <person name="Jaffe D.B."/>
            <person name="Alvarez P."/>
            <person name="Brockman W."/>
            <person name="Butler J."/>
            <person name="Chin C."/>
            <person name="Gnerre S."/>
            <person name="Grabherr M."/>
            <person name="Kleber M."/>
            <person name="Mauceli E."/>
            <person name="MacCallum I."/>
        </authorList>
    </citation>
    <scope>NUCLEOTIDE SEQUENCE [LARGE SCALE GENOMIC DNA]</scope>
    <source>
        <strain evidence="17">Tucson 14024-0371.13</strain>
    </source>
</reference>
<comment type="similarity">
    <text evidence="2">Belongs to the peptidase S1 family.</text>
</comment>
<evidence type="ECO:0000313" key="17">
    <source>
        <dbReference type="Proteomes" id="UP000007801"/>
    </source>
</evidence>
<dbReference type="CDD" id="cd00190">
    <property type="entry name" value="Tryp_SPc"/>
    <property type="match status" value="1"/>
</dbReference>
<keyword evidence="17" id="KW-1185">Reference proteome</keyword>
<dbReference type="PANTHER" id="PTHR24276:SF91">
    <property type="entry name" value="AT26814P-RELATED"/>
    <property type="match status" value="1"/>
</dbReference>
<evidence type="ECO:0000256" key="12">
    <source>
        <dbReference type="RuleBase" id="RU363034"/>
    </source>
</evidence>
<dbReference type="InParanoid" id="A0A0P8XTS4"/>
<evidence type="ECO:0000259" key="15">
    <source>
        <dbReference type="PROSITE" id="PS50240"/>
    </source>
</evidence>
<evidence type="ECO:0000256" key="13">
    <source>
        <dbReference type="SAM" id="MobiDB-lite"/>
    </source>
</evidence>
<keyword evidence="8" id="KW-0865">Zymogen</keyword>
<evidence type="ECO:0000256" key="1">
    <source>
        <dbReference type="ARBA" id="ARBA00004239"/>
    </source>
</evidence>
<feature type="region of interest" description="Disordered" evidence="13">
    <location>
        <begin position="294"/>
        <end position="313"/>
    </location>
</feature>
<accession>A0A0P8XTS4</accession>
<keyword evidence="4 12" id="KW-0645">Protease</keyword>
<dbReference type="EC" id="3.4.21.4" evidence="11"/>
<dbReference type="STRING" id="7217.A0A0P8XTS4"/>
<dbReference type="PROSITE" id="PS00134">
    <property type="entry name" value="TRYPSIN_HIS"/>
    <property type="match status" value="1"/>
</dbReference>
<dbReference type="Pfam" id="PF00089">
    <property type="entry name" value="Trypsin"/>
    <property type="match status" value="1"/>
</dbReference>
<evidence type="ECO:0000256" key="2">
    <source>
        <dbReference type="ARBA" id="ARBA00007664"/>
    </source>
</evidence>
<dbReference type="GO" id="GO:0006508">
    <property type="term" value="P:proteolysis"/>
    <property type="evidence" value="ECO:0007669"/>
    <property type="project" value="UniProtKB-KW"/>
</dbReference>
<keyword evidence="3" id="KW-0964">Secreted</keyword>
<dbReference type="OrthoDB" id="10051896at2759"/>
<keyword evidence="7 12" id="KW-0720">Serine protease</keyword>
<organism evidence="16 17">
    <name type="scientific">Drosophila ananassae</name>
    <name type="common">Fruit fly</name>
    <dbReference type="NCBI Taxonomy" id="7217"/>
    <lineage>
        <taxon>Eukaryota</taxon>
        <taxon>Metazoa</taxon>
        <taxon>Ecdysozoa</taxon>
        <taxon>Arthropoda</taxon>
        <taxon>Hexapoda</taxon>
        <taxon>Insecta</taxon>
        <taxon>Pterygota</taxon>
        <taxon>Neoptera</taxon>
        <taxon>Endopterygota</taxon>
        <taxon>Diptera</taxon>
        <taxon>Brachycera</taxon>
        <taxon>Muscomorpha</taxon>
        <taxon>Ephydroidea</taxon>
        <taxon>Drosophilidae</taxon>
        <taxon>Drosophila</taxon>
        <taxon>Sophophora</taxon>
    </lineage>
</organism>
<dbReference type="InterPro" id="IPR043504">
    <property type="entry name" value="Peptidase_S1_PA_chymotrypsin"/>
</dbReference>
<evidence type="ECO:0000256" key="4">
    <source>
        <dbReference type="ARBA" id="ARBA00022670"/>
    </source>
</evidence>
<keyword evidence="9" id="KW-1015">Disulfide bond</keyword>
<dbReference type="InterPro" id="IPR001254">
    <property type="entry name" value="Trypsin_dom"/>
</dbReference>
<dbReference type="PRINTS" id="PR00722">
    <property type="entry name" value="CHYMOTRYPSIN"/>
</dbReference>
<gene>
    <name evidence="16" type="primary">Dana\GF27898</name>
    <name evidence="16" type="ORF">GF27898</name>
</gene>
<feature type="compositionally biased region" description="Polar residues" evidence="13">
    <location>
        <begin position="299"/>
        <end position="310"/>
    </location>
</feature>